<evidence type="ECO:0008006" key="3">
    <source>
        <dbReference type="Google" id="ProtNLM"/>
    </source>
</evidence>
<dbReference type="RefSeq" id="WP_131475351.1">
    <property type="nucleotide sequence ID" value="NZ_SJPE01000003.1"/>
</dbReference>
<name>A0A4Q9Z2P1_9FLAO</name>
<proteinExistence type="predicted"/>
<gene>
    <name evidence="1" type="ORF">EZL74_04230</name>
</gene>
<organism evidence="1 2">
    <name type="scientific">Flavobacterium silvisoli</name>
    <dbReference type="NCBI Taxonomy" id="2529433"/>
    <lineage>
        <taxon>Bacteria</taxon>
        <taxon>Pseudomonadati</taxon>
        <taxon>Bacteroidota</taxon>
        <taxon>Flavobacteriia</taxon>
        <taxon>Flavobacteriales</taxon>
        <taxon>Flavobacteriaceae</taxon>
        <taxon>Flavobacterium</taxon>
    </lineage>
</organism>
<dbReference type="EMBL" id="SJPE01000003">
    <property type="protein sequence ID" value="TBX70390.1"/>
    <property type="molecule type" value="Genomic_DNA"/>
</dbReference>
<accession>A0A4Q9Z2P1</accession>
<comment type="caution">
    <text evidence="1">The sequence shown here is derived from an EMBL/GenBank/DDBJ whole genome shotgun (WGS) entry which is preliminary data.</text>
</comment>
<reference evidence="1 2" key="1">
    <citation type="submission" date="2019-02" db="EMBL/GenBank/DDBJ databases">
        <title>Flavobacterium sp. RD-2-33 isolated from forest soil.</title>
        <authorList>
            <person name="Chaudhary D.K."/>
        </authorList>
    </citation>
    <scope>NUCLEOTIDE SEQUENCE [LARGE SCALE GENOMIC DNA]</scope>
    <source>
        <strain evidence="1 2">RD-2-33</strain>
    </source>
</reference>
<protein>
    <recommendedName>
        <fullName evidence="3">Lipocalin-like domain-containing protein</fullName>
    </recommendedName>
</protein>
<dbReference type="OrthoDB" id="1442373at2"/>
<keyword evidence="2" id="KW-1185">Reference proteome</keyword>
<sequence>MKSIITLLLLISGLTSFSQTDKVIGEYSLKLGTKENNLFEYDLTLAQDGTFTFHYHSKIKNGIPPEVDKYGKGKWELNKDIISFFCEKTIDIDDKNTLDFSNSKARFVTKSPRDTSDRIIKTKLLFLESEILWMKRIELFKM</sequence>
<evidence type="ECO:0000313" key="1">
    <source>
        <dbReference type="EMBL" id="TBX70390.1"/>
    </source>
</evidence>
<dbReference type="AlphaFoldDB" id="A0A4Q9Z2P1"/>
<dbReference type="Proteomes" id="UP000293300">
    <property type="component" value="Unassembled WGS sequence"/>
</dbReference>
<evidence type="ECO:0000313" key="2">
    <source>
        <dbReference type="Proteomes" id="UP000293300"/>
    </source>
</evidence>